<evidence type="ECO:0000256" key="6">
    <source>
        <dbReference type="RuleBase" id="RU368020"/>
    </source>
</evidence>
<feature type="domain" description="4Fe-4S ferredoxin-type" evidence="7">
    <location>
        <begin position="1"/>
        <end position="29"/>
    </location>
</feature>
<comment type="function">
    <text evidence="6">Ferredoxins are iron-sulfur proteins that transfer electrons in a wide variety of metabolic reactions.</text>
</comment>
<name>A0ABT7EB52_9FIRM</name>
<evidence type="ECO:0000256" key="2">
    <source>
        <dbReference type="ARBA" id="ARBA00022723"/>
    </source>
</evidence>
<evidence type="ECO:0000256" key="4">
    <source>
        <dbReference type="ARBA" id="ARBA00023004"/>
    </source>
</evidence>
<evidence type="ECO:0000256" key="3">
    <source>
        <dbReference type="ARBA" id="ARBA00022982"/>
    </source>
</evidence>
<dbReference type="Proteomes" id="UP001301012">
    <property type="component" value="Unassembled WGS sequence"/>
</dbReference>
<dbReference type="PANTHER" id="PTHR36923">
    <property type="entry name" value="FERREDOXIN"/>
    <property type="match status" value="1"/>
</dbReference>
<accession>A0ABT7EB52</accession>
<reference evidence="8 9" key="1">
    <citation type="submission" date="2023-05" db="EMBL/GenBank/DDBJ databases">
        <title>Rombocin, a short stable natural nisin variant, displays selective antimicrobial activity against Listeria monocytogenes and employs dual mode of action to kill target bacterial strains.</title>
        <authorList>
            <person name="Wambui J."/>
            <person name="Stephan R."/>
            <person name="Kuipers O.P."/>
        </authorList>
    </citation>
    <scope>NUCLEOTIDE SEQUENCE [LARGE SCALE GENOMIC DNA]</scope>
    <source>
        <strain evidence="8 9">RC002</strain>
    </source>
</reference>
<evidence type="ECO:0000259" key="7">
    <source>
        <dbReference type="PROSITE" id="PS51379"/>
    </source>
</evidence>
<dbReference type="Pfam" id="PF13370">
    <property type="entry name" value="Fer4_13"/>
    <property type="match status" value="1"/>
</dbReference>
<comment type="caution">
    <text evidence="8">The sequence shown here is derived from an EMBL/GenBank/DDBJ whole genome shotgun (WGS) entry which is preliminary data.</text>
</comment>
<dbReference type="RefSeq" id="WP_284133090.1">
    <property type="nucleotide sequence ID" value="NZ_JASKYM010000006.1"/>
</dbReference>
<proteinExistence type="predicted"/>
<protein>
    <recommendedName>
        <fullName evidence="6">Ferredoxin</fullName>
    </recommendedName>
</protein>
<dbReference type="PROSITE" id="PS00198">
    <property type="entry name" value="4FE4S_FER_1"/>
    <property type="match status" value="1"/>
</dbReference>
<keyword evidence="9" id="KW-1185">Reference proteome</keyword>
<dbReference type="InterPro" id="IPR051269">
    <property type="entry name" value="Fe-S_cluster_ET"/>
</dbReference>
<dbReference type="PRINTS" id="PR00352">
    <property type="entry name" value="3FE4SFRDOXIN"/>
</dbReference>
<keyword evidence="3 6" id="KW-0249">Electron transport</keyword>
<gene>
    <name evidence="8" type="ORF">QOZ84_11415</name>
</gene>
<dbReference type="InterPro" id="IPR017896">
    <property type="entry name" value="4Fe4S_Fe-S-bd"/>
</dbReference>
<dbReference type="InterPro" id="IPR001080">
    <property type="entry name" value="3Fe4S_ferredoxin"/>
</dbReference>
<sequence>MKAFVDRDTCIGCEACAGTCPEVFSMDEEGKSVPIKEDIANDLLESAQDAKDGCPVSAISID</sequence>
<evidence type="ECO:0000313" key="9">
    <source>
        <dbReference type="Proteomes" id="UP001301012"/>
    </source>
</evidence>
<evidence type="ECO:0000256" key="5">
    <source>
        <dbReference type="ARBA" id="ARBA00023014"/>
    </source>
</evidence>
<dbReference type="SUPFAM" id="SSF54862">
    <property type="entry name" value="4Fe-4S ferredoxins"/>
    <property type="match status" value="1"/>
</dbReference>
<evidence type="ECO:0000313" key="8">
    <source>
        <dbReference type="EMBL" id="MDK2564159.1"/>
    </source>
</evidence>
<evidence type="ECO:0000256" key="1">
    <source>
        <dbReference type="ARBA" id="ARBA00022448"/>
    </source>
</evidence>
<dbReference type="PANTHER" id="PTHR36923:SF3">
    <property type="entry name" value="FERREDOXIN"/>
    <property type="match status" value="1"/>
</dbReference>
<dbReference type="Gene3D" id="3.30.70.20">
    <property type="match status" value="1"/>
</dbReference>
<keyword evidence="2 6" id="KW-0479">Metal-binding</keyword>
<keyword evidence="5 6" id="KW-0411">Iron-sulfur</keyword>
<organism evidence="8 9">
    <name type="scientific">Romboutsia sedimentorum</name>
    <dbReference type="NCBI Taxonomy" id="1368474"/>
    <lineage>
        <taxon>Bacteria</taxon>
        <taxon>Bacillati</taxon>
        <taxon>Bacillota</taxon>
        <taxon>Clostridia</taxon>
        <taxon>Peptostreptococcales</taxon>
        <taxon>Peptostreptococcaceae</taxon>
        <taxon>Romboutsia</taxon>
    </lineage>
</organism>
<dbReference type="InterPro" id="IPR017900">
    <property type="entry name" value="4Fe4S_Fe_S_CS"/>
</dbReference>
<dbReference type="EMBL" id="JASKYM010000006">
    <property type="protein sequence ID" value="MDK2564159.1"/>
    <property type="molecule type" value="Genomic_DNA"/>
</dbReference>
<keyword evidence="1 6" id="KW-0813">Transport</keyword>
<dbReference type="PROSITE" id="PS51379">
    <property type="entry name" value="4FE4S_FER_2"/>
    <property type="match status" value="1"/>
</dbReference>
<keyword evidence="4 6" id="KW-0408">Iron</keyword>